<dbReference type="InterPro" id="IPR023696">
    <property type="entry name" value="Ureohydrolase_dom_sf"/>
</dbReference>
<dbReference type="PANTHER" id="PTHR10625">
    <property type="entry name" value="HISTONE DEACETYLASE HDAC1-RELATED"/>
    <property type="match status" value="1"/>
</dbReference>
<gene>
    <name evidence="3" type="ORF">CFR72_13255</name>
</gene>
<dbReference type="InterPro" id="IPR037138">
    <property type="entry name" value="His_deacetylse_dom_sf"/>
</dbReference>
<comment type="similarity">
    <text evidence="1">Belongs to the histone deacetylase family.</text>
</comment>
<dbReference type="OrthoDB" id="9808367at2"/>
<protein>
    <submittedName>
        <fullName evidence="3">Class II histone deacetylase</fullName>
    </submittedName>
</protein>
<dbReference type="Proteomes" id="UP000248301">
    <property type="component" value="Unassembled WGS sequence"/>
</dbReference>
<dbReference type="GO" id="GO:0004407">
    <property type="term" value="F:histone deacetylase activity"/>
    <property type="evidence" value="ECO:0007669"/>
    <property type="project" value="TreeGrafter"/>
</dbReference>
<dbReference type="RefSeq" id="WP_110914396.1">
    <property type="nucleotide sequence ID" value="NZ_NKUF01000040.1"/>
</dbReference>
<dbReference type="SUPFAM" id="SSF52768">
    <property type="entry name" value="Arginase/deacetylase"/>
    <property type="match status" value="1"/>
</dbReference>
<evidence type="ECO:0000256" key="1">
    <source>
        <dbReference type="ARBA" id="ARBA00005947"/>
    </source>
</evidence>
<proteinExistence type="inferred from homology"/>
<dbReference type="GO" id="GO:0040029">
    <property type="term" value="P:epigenetic regulation of gene expression"/>
    <property type="evidence" value="ECO:0007669"/>
    <property type="project" value="TreeGrafter"/>
</dbReference>
<organism evidence="3 4">
    <name type="scientific">Gluconacetobacter entanii</name>
    <dbReference type="NCBI Taxonomy" id="108528"/>
    <lineage>
        <taxon>Bacteria</taxon>
        <taxon>Pseudomonadati</taxon>
        <taxon>Pseudomonadota</taxon>
        <taxon>Alphaproteobacteria</taxon>
        <taxon>Acetobacterales</taxon>
        <taxon>Acetobacteraceae</taxon>
        <taxon>Gluconacetobacter</taxon>
    </lineage>
</organism>
<dbReference type="Gene3D" id="3.40.800.20">
    <property type="entry name" value="Histone deacetylase domain"/>
    <property type="match status" value="1"/>
</dbReference>
<accession>A0A318PPY6</accession>
<dbReference type="PRINTS" id="PR01270">
    <property type="entry name" value="HDASUPER"/>
</dbReference>
<reference evidence="3 4" key="1">
    <citation type="submission" date="2017-07" db="EMBL/GenBank/DDBJ databases">
        <title>A draft genome sequence of Gluconacetobacter entanii LTH 4560.</title>
        <authorList>
            <person name="Skraban J."/>
            <person name="Cleenwerck I."/>
            <person name="Vandamme P."/>
            <person name="Trcek J."/>
        </authorList>
    </citation>
    <scope>NUCLEOTIDE SEQUENCE [LARGE SCALE GENOMIC DNA]</scope>
    <source>
        <strain evidence="3 4">LTH 4560</strain>
    </source>
</reference>
<dbReference type="AlphaFoldDB" id="A0A318PPY6"/>
<dbReference type="InterPro" id="IPR000286">
    <property type="entry name" value="HDACs"/>
</dbReference>
<dbReference type="PANTHER" id="PTHR10625:SF10">
    <property type="entry name" value="HISTONE DEACETYLASE HDAC1"/>
    <property type="match status" value="1"/>
</dbReference>
<dbReference type="Pfam" id="PF00850">
    <property type="entry name" value="Hist_deacetyl"/>
    <property type="match status" value="1"/>
</dbReference>
<name>A0A318PPY6_9PROT</name>
<evidence type="ECO:0000313" key="4">
    <source>
        <dbReference type="Proteomes" id="UP000248301"/>
    </source>
</evidence>
<dbReference type="CDD" id="cd09996">
    <property type="entry name" value="HDAC_classII_1"/>
    <property type="match status" value="1"/>
</dbReference>
<feature type="domain" description="Histone deacetylase" evidence="2">
    <location>
        <begin position="42"/>
        <end position="327"/>
    </location>
</feature>
<evidence type="ECO:0000313" key="3">
    <source>
        <dbReference type="EMBL" id="PYD62309.1"/>
    </source>
</evidence>
<comment type="caution">
    <text evidence="3">The sequence shown here is derived from an EMBL/GenBank/DDBJ whole genome shotgun (WGS) entry which is preliminary data.</text>
</comment>
<evidence type="ECO:0000259" key="2">
    <source>
        <dbReference type="Pfam" id="PF00850"/>
    </source>
</evidence>
<sequence>MKRTGFFTDERCFWHVTKPHIGPLAIGGWVQPSAGSGTAESPDSKRRLKNLVNFSGLSGRLQNRGARAATREDLLRVHPASYLERFRAMSEADGGEFAADTQASFSKGSYDFACVSSGLAIAAVDAVMRGELDNAYALCRPPGHHCLPDMPMGFCFLANIPIAIRAAQAAHGLRRVAVVDWDVHHGNGTEAIFYDSADVLTISIHQENCYPPGSGGVERRGEGAGEGHNLNVPLLPGGGHEAYVGAMERIVMPALLRYQPELIIIACGYDAGAFDPLARMMLGSNTYRYLIGCMMKIADACCGGRLVAMHEGGYSEAYVPFCGHALLETLADTTSDVVDPVAPFIAMQQPGARFVAFQNMLLDEQAQAAGLKT</sequence>
<dbReference type="EMBL" id="NKUF01000040">
    <property type="protein sequence ID" value="PYD62309.1"/>
    <property type="molecule type" value="Genomic_DNA"/>
</dbReference>
<dbReference type="InterPro" id="IPR023801">
    <property type="entry name" value="His_deacetylse_dom"/>
</dbReference>